<dbReference type="AlphaFoldDB" id="A0A444XSX8"/>
<comment type="caution">
    <text evidence="1">The sequence shown here is derived from an EMBL/GenBank/DDBJ whole genome shotgun (WGS) entry which is preliminary data.</text>
</comment>
<dbReference type="EMBL" id="SDMP01000019">
    <property type="protein sequence ID" value="RYQ92887.1"/>
    <property type="molecule type" value="Genomic_DNA"/>
</dbReference>
<reference evidence="1 2" key="1">
    <citation type="submission" date="2019-01" db="EMBL/GenBank/DDBJ databases">
        <title>Sequencing of cultivated peanut Arachis hypogaea provides insights into genome evolution and oil improvement.</title>
        <authorList>
            <person name="Chen X."/>
        </authorList>
    </citation>
    <scope>NUCLEOTIDE SEQUENCE [LARGE SCALE GENOMIC DNA]</scope>
    <source>
        <strain evidence="2">cv. Fuhuasheng</strain>
        <tissue evidence="1">Leaves</tissue>
    </source>
</reference>
<dbReference type="Proteomes" id="UP000289738">
    <property type="component" value="Chromosome B09"/>
</dbReference>
<protein>
    <submittedName>
        <fullName evidence="1">Uncharacterized protein</fullName>
    </submittedName>
</protein>
<accession>A0A444XSX8</accession>
<evidence type="ECO:0000313" key="2">
    <source>
        <dbReference type="Proteomes" id="UP000289738"/>
    </source>
</evidence>
<evidence type="ECO:0000313" key="1">
    <source>
        <dbReference type="EMBL" id="RYQ92887.1"/>
    </source>
</evidence>
<proteinExistence type="predicted"/>
<gene>
    <name evidence="1" type="ORF">Ahy_B09g099129</name>
</gene>
<name>A0A444XSX8_ARAHY</name>
<keyword evidence="2" id="KW-1185">Reference proteome</keyword>
<sequence length="78" mass="9016">MLLATKSETKKRTSRKRTEEQNGVVLLTWMIPCRNRLIPLSGNHFPANSPDNHRYCHRKISLHSRHTSLLPQIISISV</sequence>
<organism evidence="1 2">
    <name type="scientific">Arachis hypogaea</name>
    <name type="common">Peanut</name>
    <dbReference type="NCBI Taxonomy" id="3818"/>
    <lineage>
        <taxon>Eukaryota</taxon>
        <taxon>Viridiplantae</taxon>
        <taxon>Streptophyta</taxon>
        <taxon>Embryophyta</taxon>
        <taxon>Tracheophyta</taxon>
        <taxon>Spermatophyta</taxon>
        <taxon>Magnoliopsida</taxon>
        <taxon>eudicotyledons</taxon>
        <taxon>Gunneridae</taxon>
        <taxon>Pentapetalae</taxon>
        <taxon>rosids</taxon>
        <taxon>fabids</taxon>
        <taxon>Fabales</taxon>
        <taxon>Fabaceae</taxon>
        <taxon>Papilionoideae</taxon>
        <taxon>50 kb inversion clade</taxon>
        <taxon>dalbergioids sensu lato</taxon>
        <taxon>Dalbergieae</taxon>
        <taxon>Pterocarpus clade</taxon>
        <taxon>Arachis</taxon>
    </lineage>
</organism>